<keyword evidence="1" id="KW-1133">Transmembrane helix</keyword>
<keyword evidence="1" id="KW-0472">Membrane</keyword>
<reference evidence="2 3" key="1">
    <citation type="submission" date="2019-02" db="EMBL/GenBank/DDBJ databases">
        <title>Deep-cultivation of Planctomycetes and their phenomic and genomic characterization uncovers novel biology.</title>
        <authorList>
            <person name="Wiegand S."/>
            <person name="Jogler M."/>
            <person name="Boedeker C."/>
            <person name="Pinto D."/>
            <person name="Vollmers J."/>
            <person name="Rivas-Marin E."/>
            <person name="Kohn T."/>
            <person name="Peeters S.H."/>
            <person name="Heuer A."/>
            <person name="Rast P."/>
            <person name="Oberbeckmann S."/>
            <person name="Bunk B."/>
            <person name="Jeske O."/>
            <person name="Meyerdierks A."/>
            <person name="Storesund J.E."/>
            <person name="Kallscheuer N."/>
            <person name="Luecker S."/>
            <person name="Lage O.M."/>
            <person name="Pohl T."/>
            <person name="Merkel B.J."/>
            <person name="Hornburger P."/>
            <person name="Mueller R.-W."/>
            <person name="Bruemmer F."/>
            <person name="Labrenz M."/>
            <person name="Spormann A.M."/>
            <person name="Op den Camp H."/>
            <person name="Overmann J."/>
            <person name="Amann R."/>
            <person name="Jetten M.S.M."/>
            <person name="Mascher T."/>
            <person name="Medema M.H."/>
            <person name="Devos D.P."/>
            <person name="Kaster A.-K."/>
            <person name="Ovreas L."/>
            <person name="Rohde M."/>
            <person name="Galperin M.Y."/>
            <person name="Jogler C."/>
        </authorList>
    </citation>
    <scope>NUCLEOTIDE SEQUENCE [LARGE SCALE GENOMIC DNA]</scope>
    <source>
        <strain evidence="2 3">KS4</strain>
    </source>
</reference>
<dbReference type="AlphaFoldDB" id="A0A517YUM4"/>
<evidence type="ECO:0000313" key="2">
    <source>
        <dbReference type="EMBL" id="QDU33924.1"/>
    </source>
</evidence>
<feature type="transmembrane region" description="Helical" evidence="1">
    <location>
        <begin position="298"/>
        <end position="317"/>
    </location>
</feature>
<accession>A0A517YUM4</accession>
<name>A0A517YUM4_9BACT</name>
<dbReference type="Proteomes" id="UP000317369">
    <property type="component" value="Chromosome"/>
</dbReference>
<keyword evidence="3" id="KW-1185">Reference proteome</keyword>
<evidence type="ECO:0000313" key="3">
    <source>
        <dbReference type="Proteomes" id="UP000317369"/>
    </source>
</evidence>
<feature type="transmembrane region" description="Helical" evidence="1">
    <location>
        <begin position="59"/>
        <end position="79"/>
    </location>
</feature>
<feature type="transmembrane region" description="Helical" evidence="1">
    <location>
        <begin position="192"/>
        <end position="215"/>
    </location>
</feature>
<organism evidence="2 3">
    <name type="scientific">Poriferisphaera corsica</name>
    <dbReference type="NCBI Taxonomy" id="2528020"/>
    <lineage>
        <taxon>Bacteria</taxon>
        <taxon>Pseudomonadati</taxon>
        <taxon>Planctomycetota</taxon>
        <taxon>Phycisphaerae</taxon>
        <taxon>Phycisphaerales</taxon>
        <taxon>Phycisphaeraceae</taxon>
        <taxon>Poriferisphaera</taxon>
    </lineage>
</organism>
<proteinExistence type="predicted"/>
<keyword evidence="1" id="KW-0812">Transmembrane</keyword>
<protein>
    <submittedName>
        <fullName evidence="2">Uncharacterized protein</fullName>
    </submittedName>
</protein>
<dbReference type="KEGG" id="pcor:KS4_19840"/>
<feature type="transmembrane region" description="Helical" evidence="1">
    <location>
        <begin position="343"/>
        <end position="362"/>
    </location>
</feature>
<feature type="transmembrane region" description="Helical" evidence="1">
    <location>
        <begin position="252"/>
        <end position="278"/>
    </location>
</feature>
<dbReference type="EMBL" id="CP036425">
    <property type="protein sequence ID" value="QDU33924.1"/>
    <property type="molecule type" value="Genomic_DNA"/>
</dbReference>
<gene>
    <name evidence="2" type="ORF">KS4_19840</name>
</gene>
<sequence>MNNATTVNLQQSKPDEFQKIQTAYEEANRAYSRFVARKTSESEQLDQIAPFFAKKTVSALIEIPMVFTGFFFIPIAIILRSTPNRDLPHASPWPATCERCGYNIFTSKTPSQSCSECGQVISQSIPANLSQNKRTGSPLQKAFPNTLSLFTIFKYPIRFLAALIKNIINPIIKPSRFGYSLKLHDGSCHHQYIAYLTAFAIALTSLAVMVTLSILQYSVIYPGKMVYDLATDENVTTYFSAVEIARFTIPSALIVGLLAWIAAVVLYQLITLVIAIYYRLLHSQKTLYHAHRVISNTYPALILLLMPAILWSLWVIFEITFSEYRYFFRTDWFFGDYSIDEEIVGLISIVMPLLPALIYYLFINMRIIKHVRFANA</sequence>
<evidence type="ECO:0000256" key="1">
    <source>
        <dbReference type="SAM" id="Phobius"/>
    </source>
</evidence>